<keyword evidence="4" id="KW-1185">Reference proteome</keyword>
<dbReference type="EMBL" id="JAULSR010000006">
    <property type="protein sequence ID" value="KAK0615938.1"/>
    <property type="molecule type" value="Genomic_DNA"/>
</dbReference>
<comment type="caution">
    <text evidence="3">The sequence shown here is derived from an EMBL/GenBank/DDBJ whole genome shotgun (WGS) entry which is preliminary data.</text>
</comment>
<dbReference type="AlphaFoldDB" id="A0AA40BW69"/>
<accession>A0AA40BW69</accession>
<feature type="chain" id="PRO_5041318209" description="Secreted protein" evidence="2">
    <location>
        <begin position="30"/>
        <end position="175"/>
    </location>
</feature>
<organism evidence="3 4">
    <name type="scientific">Bombardia bombarda</name>
    <dbReference type="NCBI Taxonomy" id="252184"/>
    <lineage>
        <taxon>Eukaryota</taxon>
        <taxon>Fungi</taxon>
        <taxon>Dikarya</taxon>
        <taxon>Ascomycota</taxon>
        <taxon>Pezizomycotina</taxon>
        <taxon>Sordariomycetes</taxon>
        <taxon>Sordariomycetidae</taxon>
        <taxon>Sordariales</taxon>
        <taxon>Lasiosphaeriaceae</taxon>
        <taxon>Bombardia</taxon>
    </lineage>
</organism>
<evidence type="ECO:0000313" key="4">
    <source>
        <dbReference type="Proteomes" id="UP001174934"/>
    </source>
</evidence>
<keyword evidence="2" id="KW-0732">Signal</keyword>
<sequence>MMGNRHCLHLPTLVNFLWDLLCFSSVTTSHRSPLFLTETARAYPVLAVGIRHCASCIKQARSARPKEAGSSNQTEKDPKKSPDRFRRFPPPGGSLHSRPIYSSSSSLLHLRTLTPTPTLYPPPADLLSYPNLAGGVWLHVCGGHEQKFKRTVYHTVSTDDKKRTHTHTHTHTRYG</sequence>
<evidence type="ECO:0000313" key="3">
    <source>
        <dbReference type="EMBL" id="KAK0615938.1"/>
    </source>
</evidence>
<dbReference type="Proteomes" id="UP001174934">
    <property type="component" value="Unassembled WGS sequence"/>
</dbReference>
<feature type="signal peptide" evidence="2">
    <location>
        <begin position="1"/>
        <end position="29"/>
    </location>
</feature>
<reference evidence="3" key="1">
    <citation type="submission" date="2023-06" db="EMBL/GenBank/DDBJ databases">
        <title>Genome-scale phylogeny and comparative genomics of the fungal order Sordariales.</title>
        <authorList>
            <consortium name="Lawrence Berkeley National Laboratory"/>
            <person name="Hensen N."/>
            <person name="Bonometti L."/>
            <person name="Westerberg I."/>
            <person name="Brannstrom I.O."/>
            <person name="Guillou S."/>
            <person name="Cros-Aarteil S."/>
            <person name="Calhoun S."/>
            <person name="Haridas S."/>
            <person name="Kuo A."/>
            <person name="Mondo S."/>
            <person name="Pangilinan J."/>
            <person name="Riley R."/>
            <person name="LaButti K."/>
            <person name="Andreopoulos B."/>
            <person name="Lipzen A."/>
            <person name="Chen C."/>
            <person name="Yanf M."/>
            <person name="Daum C."/>
            <person name="Ng V."/>
            <person name="Clum A."/>
            <person name="Steindorff A."/>
            <person name="Ohm R."/>
            <person name="Martin F."/>
            <person name="Silar P."/>
            <person name="Natvig D."/>
            <person name="Lalanne C."/>
            <person name="Gautier V."/>
            <person name="Ament-velasquez S.L."/>
            <person name="Kruys A."/>
            <person name="Hutchinson M.I."/>
            <person name="Powell A.J."/>
            <person name="Barry K."/>
            <person name="Miller A.N."/>
            <person name="Grigoriev I.V."/>
            <person name="Debuchy R."/>
            <person name="Gladieux P."/>
            <person name="Thoren M.H."/>
            <person name="Johannesson H."/>
        </authorList>
    </citation>
    <scope>NUCLEOTIDE SEQUENCE</scope>
    <source>
        <strain evidence="3">SMH3391-2</strain>
    </source>
</reference>
<gene>
    <name evidence="3" type="ORF">B0T17DRAFT_360948</name>
</gene>
<evidence type="ECO:0000256" key="2">
    <source>
        <dbReference type="SAM" id="SignalP"/>
    </source>
</evidence>
<feature type="compositionally biased region" description="Basic and acidic residues" evidence="1">
    <location>
        <begin position="74"/>
        <end position="86"/>
    </location>
</feature>
<feature type="region of interest" description="Disordered" evidence="1">
    <location>
        <begin position="64"/>
        <end position="100"/>
    </location>
</feature>
<protein>
    <recommendedName>
        <fullName evidence="5">Secreted protein</fullName>
    </recommendedName>
</protein>
<evidence type="ECO:0000256" key="1">
    <source>
        <dbReference type="SAM" id="MobiDB-lite"/>
    </source>
</evidence>
<proteinExistence type="predicted"/>
<evidence type="ECO:0008006" key="5">
    <source>
        <dbReference type="Google" id="ProtNLM"/>
    </source>
</evidence>
<name>A0AA40BW69_9PEZI</name>